<reference evidence="6" key="3">
    <citation type="submission" date="2020-02" db="EMBL/GenBank/DDBJ databases">
        <authorList>
            <person name="Matsumoto Y."/>
            <person name="Motooka D."/>
            <person name="Nakamura S."/>
        </authorList>
    </citation>
    <scope>NUCLEOTIDE SEQUENCE</scope>
    <source>
        <strain evidence="6">JCM 16367</strain>
    </source>
</reference>
<dbReference type="EMBL" id="AP022583">
    <property type="protein sequence ID" value="BBY05592.1"/>
    <property type="molecule type" value="Genomic_DNA"/>
</dbReference>
<keyword evidence="2 4" id="KW-0238">DNA-binding</keyword>
<organism evidence="6 9">
    <name type="scientific">Mycobacterium noviomagense</name>
    <dbReference type="NCBI Taxonomy" id="459858"/>
    <lineage>
        <taxon>Bacteria</taxon>
        <taxon>Bacillati</taxon>
        <taxon>Actinomycetota</taxon>
        <taxon>Actinomycetes</taxon>
        <taxon>Mycobacteriales</taxon>
        <taxon>Mycobacteriaceae</taxon>
        <taxon>Mycobacterium</taxon>
    </lineage>
</organism>
<dbReference type="PRINTS" id="PR00455">
    <property type="entry name" value="HTHTETR"/>
</dbReference>
<dbReference type="EMBL" id="MVIC01000015">
    <property type="protein sequence ID" value="ORB14781.1"/>
    <property type="molecule type" value="Genomic_DNA"/>
</dbReference>
<reference evidence="7 8" key="1">
    <citation type="submission" date="2017-02" db="EMBL/GenBank/DDBJ databases">
        <title>The new phylogeny of genus Mycobacterium.</title>
        <authorList>
            <person name="Tortoli E."/>
            <person name="Trovato A."/>
            <person name="Cirillo D.M."/>
        </authorList>
    </citation>
    <scope>NUCLEOTIDE SEQUENCE [LARGE SCALE GENOMIC DNA]</scope>
    <source>
        <strain evidence="7 8">DSM 45145</strain>
    </source>
</reference>
<evidence type="ECO:0000313" key="8">
    <source>
        <dbReference type="Proteomes" id="UP000192374"/>
    </source>
</evidence>
<dbReference type="PANTHER" id="PTHR30055">
    <property type="entry name" value="HTH-TYPE TRANSCRIPTIONAL REGULATOR RUTR"/>
    <property type="match status" value="1"/>
</dbReference>
<evidence type="ECO:0000256" key="1">
    <source>
        <dbReference type="ARBA" id="ARBA00023015"/>
    </source>
</evidence>
<name>A0A7I7PAK5_9MYCO</name>
<dbReference type="RefSeq" id="WP_232070346.1">
    <property type="nucleotide sequence ID" value="NZ_AP022583.1"/>
</dbReference>
<dbReference type="InterPro" id="IPR009057">
    <property type="entry name" value="Homeodomain-like_sf"/>
</dbReference>
<evidence type="ECO:0000256" key="4">
    <source>
        <dbReference type="PROSITE-ProRule" id="PRU00335"/>
    </source>
</evidence>
<evidence type="ECO:0000313" key="6">
    <source>
        <dbReference type="EMBL" id="BBY05592.1"/>
    </source>
</evidence>
<dbReference type="Proteomes" id="UP000466894">
    <property type="component" value="Chromosome"/>
</dbReference>
<reference evidence="6 9" key="2">
    <citation type="journal article" date="2019" name="Emerg. Microbes Infect.">
        <title>Comprehensive subspecies identification of 175 nontuberculous mycobacteria species based on 7547 genomic profiles.</title>
        <authorList>
            <person name="Matsumoto Y."/>
            <person name="Kinjo T."/>
            <person name="Motooka D."/>
            <person name="Nabeya D."/>
            <person name="Jung N."/>
            <person name="Uechi K."/>
            <person name="Horii T."/>
            <person name="Iida T."/>
            <person name="Fujita J."/>
            <person name="Nakamura S."/>
        </authorList>
    </citation>
    <scope>NUCLEOTIDE SEQUENCE [LARGE SCALE GENOMIC DNA]</scope>
    <source>
        <strain evidence="6 9">JCM 16367</strain>
    </source>
</reference>
<dbReference type="InterPro" id="IPR050109">
    <property type="entry name" value="HTH-type_TetR-like_transc_reg"/>
</dbReference>
<dbReference type="KEGG" id="mnv:MNVI_09100"/>
<dbReference type="Pfam" id="PF00440">
    <property type="entry name" value="TetR_N"/>
    <property type="match status" value="1"/>
</dbReference>
<accession>A0A7I7PAK5</accession>
<dbReference type="Proteomes" id="UP000192374">
    <property type="component" value="Unassembled WGS sequence"/>
</dbReference>
<dbReference type="GO" id="GO:0000976">
    <property type="term" value="F:transcription cis-regulatory region binding"/>
    <property type="evidence" value="ECO:0007669"/>
    <property type="project" value="TreeGrafter"/>
</dbReference>
<dbReference type="Gene3D" id="1.10.357.10">
    <property type="entry name" value="Tetracycline Repressor, domain 2"/>
    <property type="match status" value="1"/>
</dbReference>
<gene>
    <name evidence="7" type="ORF">BST37_10280</name>
    <name evidence="6" type="ORF">MNVI_09100</name>
</gene>
<evidence type="ECO:0000313" key="7">
    <source>
        <dbReference type="EMBL" id="ORB14781.1"/>
    </source>
</evidence>
<keyword evidence="1" id="KW-0805">Transcription regulation</keyword>
<proteinExistence type="predicted"/>
<keyword evidence="3" id="KW-0804">Transcription</keyword>
<dbReference type="Gene3D" id="1.10.10.60">
    <property type="entry name" value="Homeodomain-like"/>
    <property type="match status" value="1"/>
</dbReference>
<sequence>MTRDPHPPKPSSLRDRQRAQIRADIRLAAYQLFAAHGFDNVTTEQIAAAAGVSPSTFFRHVASKEELLLDQVRRGWEAIASLLEQRPGDESPDMALARAIEARTSAFEDSETEKWRAAILAAPGLLDKLTMAPEDKRRLVKLTATRMRTDPERDIRPALLVHLAFAAADFAFQQWVRGGTDEHQPLQVLVSEALQAVMHPRWQPRRGRTARPKKSVRR</sequence>
<evidence type="ECO:0000259" key="5">
    <source>
        <dbReference type="PROSITE" id="PS50977"/>
    </source>
</evidence>
<evidence type="ECO:0000313" key="9">
    <source>
        <dbReference type="Proteomes" id="UP000466894"/>
    </source>
</evidence>
<dbReference type="GO" id="GO:0003700">
    <property type="term" value="F:DNA-binding transcription factor activity"/>
    <property type="evidence" value="ECO:0007669"/>
    <property type="project" value="TreeGrafter"/>
</dbReference>
<dbReference type="SUPFAM" id="SSF46689">
    <property type="entry name" value="Homeodomain-like"/>
    <property type="match status" value="1"/>
</dbReference>
<evidence type="ECO:0000256" key="3">
    <source>
        <dbReference type="ARBA" id="ARBA00023163"/>
    </source>
</evidence>
<feature type="DNA-binding region" description="H-T-H motif" evidence="4">
    <location>
        <begin position="42"/>
        <end position="61"/>
    </location>
</feature>
<dbReference type="InterPro" id="IPR001647">
    <property type="entry name" value="HTH_TetR"/>
</dbReference>
<evidence type="ECO:0000256" key="2">
    <source>
        <dbReference type="ARBA" id="ARBA00023125"/>
    </source>
</evidence>
<dbReference type="AlphaFoldDB" id="A0A7I7PAK5"/>
<dbReference type="PANTHER" id="PTHR30055:SF238">
    <property type="entry name" value="MYCOFACTOCIN BIOSYNTHESIS TRANSCRIPTIONAL REGULATOR MFTR-RELATED"/>
    <property type="match status" value="1"/>
</dbReference>
<protein>
    <submittedName>
        <fullName evidence="7">TetR family transcriptional regulator</fullName>
    </submittedName>
</protein>
<feature type="domain" description="HTH tetR-type" evidence="5">
    <location>
        <begin position="19"/>
        <end position="79"/>
    </location>
</feature>
<dbReference type="PROSITE" id="PS50977">
    <property type="entry name" value="HTH_TETR_2"/>
    <property type="match status" value="1"/>
</dbReference>
<keyword evidence="8" id="KW-1185">Reference proteome</keyword>